<evidence type="ECO:0000313" key="2">
    <source>
        <dbReference type="Proteomes" id="UP000318878"/>
    </source>
</evidence>
<comment type="caution">
    <text evidence="1">The sequence shown here is derived from an EMBL/GenBank/DDBJ whole genome shotgun (WGS) entry which is preliminary data.</text>
</comment>
<dbReference type="EMBL" id="SJPF01000001">
    <property type="protein sequence ID" value="TWT39032.1"/>
    <property type="molecule type" value="Genomic_DNA"/>
</dbReference>
<evidence type="ECO:0000313" key="1">
    <source>
        <dbReference type="EMBL" id="TWT39032.1"/>
    </source>
</evidence>
<name>A0A5C5VMT9_9BACT</name>
<dbReference type="Proteomes" id="UP000318878">
    <property type="component" value="Unassembled WGS sequence"/>
</dbReference>
<keyword evidence="2" id="KW-1185">Reference proteome</keyword>
<organism evidence="1 2">
    <name type="scientific">Blastopirellula retiformator</name>
    <dbReference type="NCBI Taxonomy" id="2527970"/>
    <lineage>
        <taxon>Bacteria</taxon>
        <taxon>Pseudomonadati</taxon>
        <taxon>Planctomycetota</taxon>
        <taxon>Planctomycetia</taxon>
        <taxon>Pirellulales</taxon>
        <taxon>Pirellulaceae</taxon>
        <taxon>Blastopirellula</taxon>
    </lineage>
</organism>
<accession>A0A5C5VMT9</accession>
<proteinExistence type="predicted"/>
<dbReference type="AlphaFoldDB" id="A0A5C5VMT9"/>
<protein>
    <submittedName>
        <fullName evidence="1">Uncharacterized protein</fullName>
    </submittedName>
</protein>
<sequence>MIAVCLRASIGHSERAAEEWAKFALITAQKLGCGKH</sequence>
<gene>
    <name evidence="1" type="ORF">Enr8_07270</name>
</gene>
<reference evidence="1 2" key="1">
    <citation type="submission" date="2019-02" db="EMBL/GenBank/DDBJ databases">
        <title>Deep-cultivation of Planctomycetes and their phenomic and genomic characterization uncovers novel biology.</title>
        <authorList>
            <person name="Wiegand S."/>
            <person name="Jogler M."/>
            <person name="Boedeker C."/>
            <person name="Pinto D."/>
            <person name="Vollmers J."/>
            <person name="Rivas-Marin E."/>
            <person name="Kohn T."/>
            <person name="Peeters S.H."/>
            <person name="Heuer A."/>
            <person name="Rast P."/>
            <person name="Oberbeckmann S."/>
            <person name="Bunk B."/>
            <person name="Jeske O."/>
            <person name="Meyerdierks A."/>
            <person name="Storesund J.E."/>
            <person name="Kallscheuer N."/>
            <person name="Luecker S."/>
            <person name="Lage O.M."/>
            <person name="Pohl T."/>
            <person name="Merkel B.J."/>
            <person name="Hornburger P."/>
            <person name="Mueller R.-W."/>
            <person name="Bruemmer F."/>
            <person name="Labrenz M."/>
            <person name="Spormann A.M."/>
            <person name="Op Den Camp H."/>
            <person name="Overmann J."/>
            <person name="Amann R."/>
            <person name="Jetten M.S.M."/>
            <person name="Mascher T."/>
            <person name="Medema M.H."/>
            <person name="Devos D.P."/>
            <person name="Kaster A.-K."/>
            <person name="Ovreas L."/>
            <person name="Rohde M."/>
            <person name="Galperin M.Y."/>
            <person name="Jogler C."/>
        </authorList>
    </citation>
    <scope>NUCLEOTIDE SEQUENCE [LARGE SCALE GENOMIC DNA]</scope>
    <source>
        <strain evidence="1 2">Enr8</strain>
    </source>
</reference>